<proteinExistence type="predicted"/>
<dbReference type="CDD" id="cd01335">
    <property type="entry name" value="Radical_SAM"/>
    <property type="match status" value="1"/>
</dbReference>
<gene>
    <name evidence="7" type="ORF">AMQ74_01947</name>
</gene>
<evidence type="ECO:0000259" key="6">
    <source>
        <dbReference type="Pfam" id="PF13186"/>
    </source>
</evidence>
<dbReference type="Pfam" id="PF04055">
    <property type="entry name" value="Radical_SAM"/>
    <property type="match status" value="1"/>
</dbReference>
<dbReference type="PANTHER" id="PTHR11228:SF7">
    <property type="entry name" value="PQQA PEPTIDE CYCLASE"/>
    <property type="match status" value="1"/>
</dbReference>
<dbReference type="GO" id="GO:0003824">
    <property type="term" value="F:catalytic activity"/>
    <property type="evidence" value="ECO:0007669"/>
    <property type="project" value="InterPro"/>
</dbReference>
<evidence type="ECO:0000313" key="8">
    <source>
        <dbReference type="Proteomes" id="UP000075578"/>
    </source>
</evidence>
<reference evidence="7 8" key="1">
    <citation type="journal article" date="2016" name="ISME J.">
        <title>Chasing the elusive Euryarchaeota class WSA2: genomes reveal a uniquely fastidious methyl-reducing methanogen.</title>
        <authorList>
            <person name="Nobu M.K."/>
            <person name="Narihiro T."/>
            <person name="Kuroda K."/>
            <person name="Mei R."/>
            <person name="Liu W.T."/>
        </authorList>
    </citation>
    <scope>NUCLEOTIDE SEQUENCE [LARGE SCALE GENOMIC DNA]</scope>
    <source>
        <strain evidence="7">U1lsi0528_Bin089</strain>
    </source>
</reference>
<dbReference type="InterPro" id="IPR058240">
    <property type="entry name" value="rSAM_sf"/>
</dbReference>
<keyword evidence="4" id="KW-0411">Iron-sulfur</keyword>
<dbReference type="InterPro" id="IPR013785">
    <property type="entry name" value="Aldolase_TIM"/>
</dbReference>
<sequence length="274" mass="31175">MDILEVYLTYFGINIVTNGSFIDENIANKLKYLSKKHNLSLRISLDGPTANIHELFRGKGTYRTTINAIKLLLENYVPIGVYTVLHKQNVNHFPKLLYFLKSLRIDVIRALPLFPMGRGNELTQYVLDRREWWHLVESREYLEQKFSMSILLESPLDFLLSSSPEIQAKPCIAGYLYLGVAPNGDVFPCPYMMDMVLGNINESTLHDIWTKSSVLAELRDTNLLKGSCAACQYREQCRGGCRGLSYYMSGDFLSPDPYCPIAAKSSNKPQKEVV</sequence>
<dbReference type="InterPro" id="IPR050377">
    <property type="entry name" value="Radical_SAM_PqqE_MftC-like"/>
</dbReference>
<dbReference type="InterPro" id="IPR023885">
    <property type="entry name" value="4Fe4S-binding_SPASM_dom"/>
</dbReference>
<evidence type="ECO:0000256" key="3">
    <source>
        <dbReference type="ARBA" id="ARBA00023004"/>
    </source>
</evidence>
<dbReference type="CDD" id="cd21123">
    <property type="entry name" value="SPASM_MftC-like"/>
    <property type="match status" value="1"/>
</dbReference>
<dbReference type="AlphaFoldDB" id="A0A150II40"/>
<dbReference type="GO" id="GO:0051536">
    <property type="term" value="F:iron-sulfur cluster binding"/>
    <property type="evidence" value="ECO:0007669"/>
    <property type="project" value="UniProtKB-KW"/>
</dbReference>
<evidence type="ECO:0000259" key="5">
    <source>
        <dbReference type="Pfam" id="PF04055"/>
    </source>
</evidence>
<evidence type="ECO:0000313" key="7">
    <source>
        <dbReference type="EMBL" id="KYC44617.1"/>
    </source>
</evidence>
<evidence type="ECO:0000256" key="1">
    <source>
        <dbReference type="ARBA" id="ARBA00022691"/>
    </source>
</evidence>
<dbReference type="EMBL" id="LNGD01000274">
    <property type="protein sequence ID" value="KYC44617.1"/>
    <property type="molecule type" value="Genomic_DNA"/>
</dbReference>
<dbReference type="InterPro" id="IPR007197">
    <property type="entry name" value="rSAM"/>
</dbReference>
<dbReference type="Gene3D" id="3.20.20.70">
    <property type="entry name" value="Aldolase class I"/>
    <property type="match status" value="1"/>
</dbReference>
<dbReference type="PANTHER" id="PTHR11228">
    <property type="entry name" value="RADICAL SAM DOMAIN PROTEIN"/>
    <property type="match status" value="1"/>
</dbReference>
<accession>A0A150II40</accession>
<keyword evidence="1" id="KW-0949">S-adenosyl-L-methionine</keyword>
<evidence type="ECO:0000256" key="4">
    <source>
        <dbReference type="ARBA" id="ARBA00023014"/>
    </source>
</evidence>
<keyword evidence="2" id="KW-0479">Metal-binding</keyword>
<protein>
    <submittedName>
        <fullName evidence="7">Pyrroloquinoline quinone biosynthesis protein PqqE</fullName>
    </submittedName>
</protein>
<name>A0A150II40_9EURY</name>
<dbReference type="GO" id="GO:0046872">
    <property type="term" value="F:metal ion binding"/>
    <property type="evidence" value="ECO:0007669"/>
    <property type="project" value="UniProtKB-KW"/>
</dbReference>
<dbReference type="SUPFAM" id="SSF102114">
    <property type="entry name" value="Radical SAM enzymes"/>
    <property type="match status" value="1"/>
</dbReference>
<feature type="domain" description="Radical SAM core" evidence="5">
    <location>
        <begin position="10"/>
        <end position="97"/>
    </location>
</feature>
<feature type="domain" description="4Fe4S-binding SPASM" evidence="6">
    <location>
        <begin position="171"/>
        <end position="232"/>
    </location>
</feature>
<dbReference type="NCBIfam" id="TIGR04085">
    <property type="entry name" value="rSAM_more_4Fe4S"/>
    <property type="match status" value="1"/>
</dbReference>
<comment type="caution">
    <text evidence="7">The sequence shown here is derived from an EMBL/GenBank/DDBJ whole genome shotgun (WGS) entry which is preliminary data.</text>
</comment>
<evidence type="ECO:0000256" key="2">
    <source>
        <dbReference type="ARBA" id="ARBA00022723"/>
    </source>
</evidence>
<organism evidence="7 8">
    <name type="scientific">Candidatus Methanofastidiosum methylothiophilum</name>
    <dbReference type="NCBI Taxonomy" id="1705564"/>
    <lineage>
        <taxon>Archaea</taxon>
        <taxon>Methanobacteriati</taxon>
        <taxon>Methanobacteriota</taxon>
        <taxon>Stenosarchaea group</taxon>
        <taxon>Candidatus Methanofastidiosia</taxon>
        <taxon>Candidatus Methanofastidiosales</taxon>
        <taxon>Candidatus Methanofastidiosaceae</taxon>
        <taxon>Candidatus Methanofastidiosum</taxon>
    </lineage>
</organism>
<dbReference type="Pfam" id="PF13186">
    <property type="entry name" value="SPASM"/>
    <property type="match status" value="1"/>
</dbReference>
<keyword evidence="3" id="KW-0408">Iron</keyword>
<dbReference type="Proteomes" id="UP000075578">
    <property type="component" value="Unassembled WGS sequence"/>
</dbReference>